<evidence type="ECO:0000313" key="1">
    <source>
        <dbReference type="EMBL" id="GAF85214.1"/>
    </source>
</evidence>
<organism evidence="1">
    <name type="scientific">marine sediment metagenome</name>
    <dbReference type="NCBI Taxonomy" id="412755"/>
    <lineage>
        <taxon>unclassified sequences</taxon>
        <taxon>metagenomes</taxon>
        <taxon>ecological metagenomes</taxon>
    </lineage>
</organism>
<sequence>MQGSGHIFSEIYLHLNWHCHNDKPMIKPKIEPSLHELL</sequence>
<name>X0SW45_9ZZZZ</name>
<accession>X0SW45</accession>
<protein>
    <submittedName>
        <fullName evidence="1">Uncharacterized protein</fullName>
    </submittedName>
</protein>
<gene>
    <name evidence="1" type="ORF">S01H1_07127</name>
</gene>
<feature type="non-terminal residue" evidence="1">
    <location>
        <position position="38"/>
    </location>
</feature>
<dbReference type="EMBL" id="BARS01003676">
    <property type="protein sequence ID" value="GAF85214.1"/>
    <property type="molecule type" value="Genomic_DNA"/>
</dbReference>
<comment type="caution">
    <text evidence="1">The sequence shown here is derived from an EMBL/GenBank/DDBJ whole genome shotgun (WGS) entry which is preliminary data.</text>
</comment>
<dbReference type="AlphaFoldDB" id="X0SW45"/>
<proteinExistence type="predicted"/>
<reference evidence="1" key="1">
    <citation type="journal article" date="2014" name="Front. Microbiol.">
        <title>High frequency of phylogenetically diverse reductive dehalogenase-homologous genes in deep subseafloor sedimentary metagenomes.</title>
        <authorList>
            <person name="Kawai M."/>
            <person name="Futagami T."/>
            <person name="Toyoda A."/>
            <person name="Takaki Y."/>
            <person name="Nishi S."/>
            <person name="Hori S."/>
            <person name="Arai W."/>
            <person name="Tsubouchi T."/>
            <person name="Morono Y."/>
            <person name="Uchiyama I."/>
            <person name="Ito T."/>
            <person name="Fujiyama A."/>
            <person name="Inagaki F."/>
            <person name="Takami H."/>
        </authorList>
    </citation>
    <scope>NUCLEOTIDE SEQUENCE</scope>
    <source>
        <strain evidence="1">Expedition CK06-06</strain>
    </source>
</reference>